<dbReference type="SMART" id="SM00382">
    <property type="entry name" value="AAA"/>
    <property type="match status" value="1"/>
</dbReference>
<accession>A0ABR9V4K2</accession>
<evidence type="ECO:0000256" key="1">
    <source>
        <dbReference type="ARBA" id="ARBA00005417"/>
    </source>
</evidence>
<dbReference type="Pfam" id="PF00005">
    <property type="entry name" value="ABC_tran"/>
    <property type="match status" value="1"/>
</dbReference>
<dbReference type="InterPro" id="IPR003593">
    <property type="entry name" value="AAA+_ATPase"/>
</dbReference>
<comment type="caution">
    <text evidence="6">The sequence shown here is derived from an EMBL/GenBank/DDBJ whole genome shotgun (WGS) entry which is preliminary data.</text>
</comment>
<dbReference type="RefSeq" id="WP_193800976.1">
    <property type="nucleotide sequence ID" value="NZ_JADEWC010000018.1"/>
</dbReference>
<dbReference type="SUPFAM" id="SSF52540">
    <property type="entry name" value="P-loop containing nucleoside triphosphate hydrolases"/>
    <property type="match status" value="1"/>
</dbReference>
<dbReference type="Proteomes" id="UP000654604">
    <property type="component" value="Unassembled WGS sequence"/>
</dbReference>
<comment type="similarity">
    <text evidence="1">Belongs to the ABC transporter superfamily.</text>
</comment>
<keyword evidence="7" id="KW-1185">Reference proteome</keyword>
<dbReference type="GO" id="GO:0005524">
    <property type="term" value="F:ATP binding"/>
    <property type="evidence" value="ECO:0007669"/>
    <property type="project" value="UniProtKB-KW"/>
</dbReference>
<dbReference type="EMBL" id="JADEWC010000018">
    <property type="protein sequence ID" value="MBE9222824.1"/>
    <property type="molecule type" value="Genomic_DNA"/>
</dbReference>
<gene>
    <name evidence="6" type="ORF">IQ215_08955</name>
</gene>
<dbReference type="InterPro" id="IPR003439">
    <property type="entry name" value="ABC_transporter-like_ATP-bd"/>
</dbReference>
<evidence type="ECO:0000256" key="4">
    <source>
        <dbReference type="ARBA" id="ARBA00022840"/>
    </source>
</evidence>
<dbReference type="Gene3D" id="3.40.50.300">
    <property type="entry name" value="P-loop containing nucleotide triphosphate hydrolases"/>
    <property type="match status" value="1"/>
</dbReference>
<reference evidence="6 7" key="1">
    <citation type="submission" date="2020-10" db="EMBL/GenBank/DDBJ databases">
        <authorList>
            <person name="Castelo-Branco R."/>
            <person name="Eusebio N."/>
            <person name="Adriana R."/>
            <person name="Vieira A."/>
            <person name="Brugerolle De Fraissinette N."/>
            <person name="Rezende De Castro R."/>
            <person name="Schneider M.P."/>
            <person name="Vasconcelos V."/>
            <person name="Leao P.N."/>
        </authorList>
    </citation>
    <scope>NUCLEOTIDE SEQUENCE [LARGE SCALE GENOMIC DNA]</scope>
    <source>
        <strain evidence="6 7">LEGE 03274</strain>
    </source>
</reference>
<dbReference type="PROSITE" id="PS00211">
    <property type="entry name" value="ABC_TRANSPORTER_1"/>
    <property type="match status" value="1"/>
</dbReference>
<sequence length="298" mass="33386">MLQIKNLTKFYGKRAVLQDLNLNIKQGEIYGLLGANGAGKTTTINIICGLLNYDDGLVNINGENLSAKSKYSLGVAPQENLLYPSLSCAENLSFFGKIYGLKRTKLKSAINHCLQGVNLLDRKDNAVDTLSGGMQRRVNIAVALIHNPKLLILDEPTTGLDIEARYEIWQLITSLREEGMTILLTTHLLDEAQKLCDRIGIIKNGEIIAEGTLEELRKKVPAQEIIIIKTDEEEKAILKAQEKGFQHRYYGGDLAFLLPETLPLEELIKYFDHINLTSITRQPVNLDHIYLEVTQNVE</sequence>
<dbReference type="PANTHER" id="PTHR42711:SF5">
    <property type="entry name" value="ABC TRANSPORTER ATP-BINDING PROTEIN NATA"/>
    <property type="match status" value="1"/>
</dbReference>
<proteinExistence type="inferred from homology"/>
<evidence type="ECO:0000259" key="5">
    <source>
        <dbReference type="PROSITE" id="PS50893"/>
    </source>
</evidence>
<name>A0ABR9V4K2_9CHRO</name>
<dbReference type="InterPro" id="IPR017871">
    <property type="entry name" value="ABC_transporter-like_CS"/>
</dbReference>
<protein>
    <submittedName>
        <fullName evidence="6">ABC transporter ATP-binding protein</fullName>
    </submittedName>
</protein>
<keyword evidence="2" id="KW-0813">Transport</keyword>
<evidence type="ECO:0000256" key="3">
    <source>
        <dbReference type="ARBA" id="ARBA00022741"/>
    </source>
</evidence>
<dbReference type="PROSITE" id="PS50893">
    <property type="entry name" value="ABC_TRANSPORTER_2"/>
    <property type="match status" value="1"/>
</dbReference>
<evidence type="ECO:0000256" key="2">
    <source>
        <dbReference type="ARBA" id="ARBA00022448"/>
    </source>
</evidence>
<feature type="domain" description="ABC transporter" evidence="5">
    <location>
        <begin position="2"/>
        <end position="229"/>
    </location>
</feature>
<evidence type="ECO:0000313" key="6">
    <source>
        <dbReference type="EMBL" id="MBE9222824.1"/>
    </source>
</evidence>
<evidence type="ECO:0000313" key="7">
    <source>
        <dbReference type="Proteomes" id="UP000654604"/>
    </source>
</evidence>
<keyword evidence="4 6" id="KW-0067">ATP-binding</keyword>
<organism evidence="6 7">
    <name type="scientific">Cyanobacterium stanieri LEGE 03274</name>
    <dbReference type="NCBI Taxonomy" id="1828756"/>
    <lineage>
        <taxon>Bacteria</taxon>
        <taxon>Bacillati</taxon>
        <taxon>Cyanobacteriota</taxon>
        <taxon>Cyanophyceae</taxon>
        <taxon>Oscillatoriophycideae</taxon>
        <taxon>Chroococcales</taxon>
        <taxon>Geminocystaceae</taxon>
        <taxon>Cyanobacterium</taxon>
    </lineage>
</organism>
<dbReference type="InterPro" id="IPR027417">
    <property type="entry name" value="P-loop_NTPase"/>
</dbReference>
<dbReference type="InterPro" id="IPR050763">
    <property type="entry name" value="ABC_transporter_ATP-binding"/>
</dbReference>
<dbReference type="PANTHER" id="PTHR42711">
    <property type="entry name" value="ABC TRANSPORTER ATP-BINDING PROTEIN"/>
    <property type="match status" value="1"/>
</dbReference>
<keyword evidence="3" id="KW-0547">Nucleotide-binding</keyword>